<dbReference type="RefSeq" id="WP_255231338.1">
    <property type="nucleotide sequence ID" value="NZ_CP090614.1"/>
</dbReference>
<protein>
    <submittedName>
        <fullName evidence="1">Uncharacterized protein</fullName>
    </submittedName>
</protein>
<reference evidence="1" key="1">
    <citation type="submission" date="2022-01" db="EMBL/GenBank/DDBJ databases">
        <title>Alginate degradation mechanism of Vibrio pelagius WXL662.</title>
        <authorList>
            <person name="He X."/>
        </authorList>
    </citation>
    <scope>NUCLEOTIDE SEQUENCE</scope>
    <source>
        <strain evidence="1">WXL662</strain>
    </source>
</reference>
<evidence type="ECO:0000313" key="2">
    <source>
        <dbReference type="Proteomes" id="UP001059120"/>
    </source>
</evidence>
<proteinExistence type="predicted"/>
<sequence length="51" mass="5147">MFNPIPATKALVSDLVCSALSVCGGASSSDPSTSATQRVPLLNLDLGIKVT</sequence>
<dbReference type="Proteomes" id="UP001059120">
    <property type="component" value="Chromosome 1"/>
</dbReference>
<name>A0ABY5G656_VIBPE</name>
<gene>
    <name evidence="1" type="ORF">LZI70_03885</name>
</gene>
<keyword evidence="2" id="KW-1185">Reference proteome</keyword>
<dbReference type="EMBL" id="CP090614">
    <property type="protein sequence ID" value="UTT85430.1"/>
    <property type="molecule type" value="Genomic_DNA"/>
</dbReference>
<organism evidence="1 2">
    <name type="scientific">Vibrio pelagius</name>
    <dbReference type="NCBI Taxonomy" id="28169"/>
    <lineage>
        <taxon>Bacteria</taxon>
        <taxon>Pseudomonadati</taxon>
        <taxon>Pseudomonadota</taxon>
        <taxon>Gammaproteobacteria</taxon>
        <taxon>Vibrionales</taxon>
        <taxon>Vibrionaceae</taxon>
        <taxon>Vibrio</taxon>
    </lineage>
</organism>
<evidence type="ECO:0000313" key="1">
    <source>
        <dbReference type="EMBL" id="UTT85430.1"/>
    </source>
</evidence>
<accession>A0ABY5G656</accession>